<name>A0A8J3RYN0_9ACTN</name>
<evidence type="ECO:0000256" key="2">
    <source>
        <dbReference type="ARBA" id="ARBA00023002"/>
    </source>
</evidence>
<reference evidence="4 5" key="1">
    <citation type="submission" date="2021-01" db="EMBL/GenBank/DDBJ databases">
        <title>Whole genome shotgun sequence of Planobispora longispora NBRC 13918.</title>
        <authorList>
            <person name="Komaki H."/>
            <person name="Tamura T."/>
        </authorList>
    </citation>
    <scope>NUCLEOTIDE SEQUENCE [LARGE SCALE GENOMIC DNA]</scope>
    <source>
        <strain evidence="4 5">NBRC 13918</strain>
    </source>
</reference>
<dbReference type="PRINTS" id="PR00080">
    <property type="entry name" value="SDRFAMILY"/>
</dbReference>
<dbReference type="PANTHER" id="PTHR44196:SF1">
    <property type="entry name" value="DEHYDROGENASE_REDUCTASE SDR FAMILY MEMBER 7B"/>
    <property type="match status" value="1"/>
</dbReference>
<evidence type="ECO:0000256" key="3">
    <source>
        <dbReference type="RuleBase" id="RU000363"/>
    </source>
</evidence>
<dbReference type="Gene3D" id="3.40.50.720">
    <property type="entry name" value="NAD(P)-binding Rossmann-like Domain"/>
    <property type="match status" value="1"/>
</dbReference>
<dbReference type="InterPro" id="IPR002347">
    <property type="entry name" value="SDR_fam"/>
</dbReference>
<dbReference type="InterPro" id="IPR020904">
    <property type="entry name" value="Sc_DH/Rdtase_CS"/>
</dbReference>
<dbReference type="AlphaFoldDB" id="A0A8J3RYN0"/>
<accession>A0A8J3RYN0</accession>
<dbReference type="InterPro" id="IPR036291">
    <property type="entry name" value="NAD(P)-bd_dom_sf"/>
</dbReference>
<keyword evidence="5" id="KW-1185">Reference proteome</keyword>
<dbReference type="EMBL" id="BOOH01000060">
    <property type="protein sequence ID" value="GIH80533.1"/>
    <property type="molecule type" value="Genomic_DNA"/>
</dbReference>
<dbReference type="Pfam" id="PF00106">
    <property type="entry name" value="adh_short"/>
    <property type="match status" value="1"/>
</dbReference>
<evidence type="ECO:0000256" key="1">
    <source>
        <dbReference type="ARBA" id="ARBA00006484"/>
    </source>
</evidence>
<dbReference type="Proteomes" id="UP000616724">
    <property type="component" value="Unassembled WGS sequence"/>
</dbReference>
<comment type="similarity">
    <text evidence="1 3">Belongs to the short-chain dehydrogenases/reductases (SDR) family.</text>
</comment>
<protein>
    <submittedName>
        <fullName evidence="4">Putative oxidoreductase DltE</fullName>
    </submittedName>
</protein>
<dbReference type="GO" id="GO:0016491">
    <property type="term" value="F:oxidoreductase activity"/>
    <property type="evidence" value="ECO:0007669"/>
    <property type="project" value="UniProtKB-KW"/>
</dbReference>
<dbReference type="PROSITE" id="PS00061">
    <property type="entry name" value="ADH_SHORT"/>
    <property type="match status" value="1"/>
</dbReference>
<organism evidence="4 5">
    <name type="scientific">Planobispora longispora</name>
    <dbReference type="NCBI Taxonomy" id="28887"/>
    <lineage>
        <taxon>Bacteria</taxon>
        <taxon>Bacillati</taxon>
        <taxon>Actinomycetota</taxon>
        <taxon>Actinomycetes</taxon>
        <taxon>Streptosporangiales</taxon>
        <taxon>Streptosporangiaceae</taxon>
        <taxon>Planobispora</taxon>
    </lineage>
</organism>
<dbReference type="RefSeq" id="WP_203894956.1">
    <property type="nucleotide sequence ID" value="NZ_BOOH01000060.1"/>
</dbReference>
<sequence length="250" mass="26458">MTFPYDRALVTGGSDGIGLALAAELLRRGCTRVAVCGRDHDRLARAVETFRDGVLALPCDVTDPDDRARLVDTVEREWGGLDLLVNNAAVQVLGDHLAGPTPQLLRAVPDEITTNLTAPVLLTVETLPLLLRAGHAAVVNVSSGLALAPKRTAPVYCATKAALSAYTRALRYQLEDAGTRVRAVDVLLPIVDTGMTRGRGGGKISAGQAARAIADGLAGNRSEIYVGKTRLLPLLMRLAPSVPRRMLRAG</sequence>
<comment type="caution">
    <text evidence="4">The sequence shown here is derived from an EMBL/GenBank/DDBJ whole genome shotgun (WGS) entry which is preliminary data.</text>
</comment>
<evidence type="ECO:0000313" key="4">
    <source>
        <dbReference type="EMBL" id="GIH80533.1"/>
    </source>
</evidence>
<dbReference type="GO" id="GO:0016020">
    <property type="term" value="C:membrane"/>
    <property type="evidence" value="ECO:0007669"/>
    <property type="project" value="TreeGrafter"/>
</dbReference>
<gene>
    <name evidence="4" type="primary">dltE</name>
    <name evidence="4" type="ORF">Plo01_69620</name>
</gene>
<keyword evidence="2" id="KW-0560">Oxidoreductase</keyword>
<dbReference type="SUPFAM" id="SSF51735">
    <property type="entry name" value="NAD(P)-binding Rossmann-fold domains"/>
    <property type="match status" value="1"/>
</dbReference>
<proteinExistence type="inferred from homology"/>
<dbReference type="PRINTS" id="PR00081">
    <property type="entry name" value="GDHRDH"/>
</dbReference>
<dbReference type="PANTHER" id="PTHR44196">
    <property type="entry name" value="DEHYDROGENASE/REDUCTASE SDR FAMILY MEMBER 7B"/>
    <property type="match status" value="1"/>
</dbReference>
<evidence type="ECO:0000313" key="5">
    <source>
        <dbReference type="Proteomes" id="UP000616724"/>
    </source>
</evidence>